<comment type="caution">
    <text evidence="1">The sequence shown here is derived from an EMBL/GenBank/DDBJ whole genome shotgun (WGS) entry which is preliminary data.</text>
</comment>
<organism evidence="1 2">
    <name type="scientific">Brachionus plicatilis</name>
    <name type="common">Marine rotifer</name>
    <name type="synonym">Brachionus muelleri</name>
    <dbReference type="NCBI Taxonomy" id="10195"/>
    <lineage>
        <taxon>Eukaryota</taxon>
        <taxon>Metazoa</taxon>
        <taxon>Spiralia</taxon>
        <taxon>Gnathifera</taxon>
        <taxon>Rotifera</taxon>
        <taxon>Eurotatoria</taxon>
        <taxon>Monogononta</taxon>
        <taxon>Pseudotrocha</taxon>
        <taxon>Ploima</taxon>
        <taxon>Brachionidae</taxon>
        <taxon>Brachionus</taxon>
    </lineage>
</organism>
<proteinExistence type="predicted"/>
<evidence type="ECO:0000313" key="1">
    <source>
        <dbReference type="EMBL" id="RNA20334.1"/>
    </source>
</evidence>
<protein>
    <submittedName>
        <fullName evidence="1">Uncharacterized protein</fullName>
    </submittedName>
</protein>
<reference evidence="1 2" key="1">
    <citation type="journal article" date="2018" name="Sci. Rep.">
        <title>Genomic signatures of local adaptation to the degree of environmental predictability in rotifers.</title>
        <authorList>
            <person name="Franch-Gras L."/>
            <person name="Hahn C."/>
            <person name="Garcia-Roger E.M."/>
            <person name="Carmona M.J."/>
            <person name="Serra M."/>
            <person name="Gomez A."/>
        </authorList>
    </citation>
    <scope>NUCLEOTIDE SEQUENCE [LARGE SCALE GENOMIC DNA]</scope>
    <source>
        <strain evidence="1">HYR1</strain>
    </source>
</reference>
<dbReference type="AlphaFoldDB" id="A0A3M7RAA7"/>
<keyword evidence="2" id="KW-1185">Reference proteome</keyword>
<evidence type="ECO:0000313" key="2">
    <source>
        <dbReference type="Proteomes" id="UP000276133"/>
    </source>
</evidence>
<gene>
    <name evidence="1" type="ORF">BpHYR1_038492</name>
</gene>
<name>A0A3M7RAA7_BRAPC</name>
<sequence>MITASSLDFGTLPLSDSAHILSGCVPIWSTPADLSLFKFLSFAKTFSGVTTSSIVKHGSALALTLKLASALTTTSLEGGGSNT</sequence>
<dbReference type="Proteomes" id="UP000276133">
    <property type="component" value="Unassembled WGS sequence"/>
</dbReference>
<accession>A0A3M7RAA7</accession>
<dbReference type="EMBL" id="REGN01003875">
    <property type="protein sequence ID" value="RNA20334.1"/>
    <property type="molecule type" value="Genomic_DNA"/>
</dbReference>